<sequence>MKKSFLVCTSLAVLILGASYPRGDAAEDGPSTASAAQPPFRLAFLGDPDWSAGTVRHALQALGAVNGVALEVREIPAKGRPLEEILTGLVAPDEKGEQPGYQYEAVVVYDQAARLLVHRKPGVLADNLHILSGLAPQVLWVLSPMPRINAALEAERVEVLKRAGDFPTLRPLSGLAALDMLKKRGGSAPWMNDLTSDRATSLGDYVTAILIGASLWEIKQLPTEIRLGSGATLTIPQEALPVLTELAHAVHTGTVPLPEINWDYAPELAEPVQLRTEKDAVSYEGTGIVPGLFDWQGDGRPELVLSARGTGECQVWSLDGSKLGPSPLISWKMGAPNCPWNALSGNEVTVLQVLDFDQDRRPDFLVGTSTGELVLIRGRADGTFGRVEKLVNEKGEALRVPYLFSAQVGHLQKELAWTLVAGDQAGNVFLSFQQGSIEKPVWTVPTAVQIGRWELQLEGAAAPAFADWDRDGRMDLVIGSRSGSVVWVRNVGTEEKPAWDFPLTLVTAVAEESVLPIPHRNKGRRELWRPCPGWSPCPIAADINGDHLPDLILGDVNRRVVQFRDLTPEERAEVDGLVKRREELWQKLEHAGPGEESALRAALWEVTLALLEKSRDRRYERCGWVWYLERKALAAPRP</sequence>
<dbReference type="RefSeq" id="WP_095413506.1">
    <property type="nucleotide sequence ID" value="NZ_CP018477.1"/>
</dbReference>
<reference evidence="2 3" key="1">
    <citation type="journal article" name="Front. Microbiol.">
        <title>Sugar Metabolism of the First Thermophilic Planctomycete Thermogutta terrifontis: Comparative Genomic and Transcriptomic Approaches.</title>
        <authorList>
            <person name="Elcheninov A.G."/>
            <person name="Menzel P."/>
            <person name="Gudbergsdottir S.R."/>
            <person name="Slesarev A.I."/>
            <person name="Kadnikov V.V."/>
            <person name="Krogh A."/>
            <person name="Bonch-Osmolovskaya E.A."/>
            <person name="Peng X."/>
            <person name="Kublanov I.V."/>
        </authorList>
    </citation>
    <scope>NUCLEOTIDE SEQUENCE [LARGE SCALE GENOMIC DNA]</scope>
    <source>
        <strain evidence="2 3">R1</strain>
    </source>
</reference>
<name>A0A286R9I7_9BACT</name>
<evidence type="ECO:0008006" key="4">
    <source>
        <dbReference type="Google" id="ProtNLM"/>
    </source>
</evidence>
<dbReference type="KEGG" id="ttf:THTE_0016"/>
<organism evidence="2 3">
    <name type="scientific">Thermogutta terrifontis</name>
    <dbReference type="NCBI Taxonomy" id="1331910"/>
    <lineage>
        <taxon>Bacteria</taxon>
        <taxon>Pseudomonadati</taxon>
        <taxon>Planctomycetota</taxon>
        <taxon>Planctomycetia</taxon>
        <taxon>Pirellulales</taxon>
        <taxon>Thermoguttaceae</taxon>
        <taxon>Thermogutta</taxon>
    </lineage>
</organism>
<evidence type="ECO:0000256" key="1">
    <source>
        <dbReference type="SAM" id="SignalP"/>
    </source>
</evidence>
<dbReference type="Gene3D" id="2.130.10.130">
    <property type="entry name" value="Integrin alpha, N-terminal"/>
    <property type="match status" value="2"/>
</dbReference>
<accession>A0A286R9I7</accession>
<feature type="chain" id="PRO_5012448325" description="VCBS repeat-containing protein" evidence="1">
    <location>
        <begin position="26"/>
        <end position="638"/>
    </location>
</feature>
<protein>
    <recommendedName>
        <fullName evidence="4">VCBS repeat-containing protein</fullName>
    </recommendedName>
</protein>
<feature type="signal peptide" evidence="1">
    <location>
        <begin position="1"/>
        <end position="25"/>
    </location>
</feature>
<dbReference type="EMBL" id="CP018477">
    <property type="protein sequence ID" value="ASV72618.1"/>
    <property type="molecule type" value="Genomic_DNA"/>
</dbReference>
<dbReference type="PANTHER" id="PTHR44103">
    <property type="entry name" value="PROPROTEIN CONVERTASE P"/>
    <property type="match status" value="1"/>
</dbReference>
<proteinExistence type="predicted"/>
<dbReference type="OrthoDB" id="1488578at2"/>
<dbReference type="PANTHER" id="PTHR44103:SF1">
    <property type="entry name" value="PROPROTEIN CONVERTASE P"/>
    <property type="match status" value="1"/>
</dbReference>
<dbReference type="InterPro" id="IPR028994">
    <property type="entry name" value="Integrin_alpha_N"/>
</dbReference>
<evidence type="ECO:0000313" key="3">
    <source>
        <dbReference type="Proteomes" id="UP000215086"/>
    </source>
</evidence>
<keyword evidence="3" id="KW-1185">Reference proteome</keyword>
<dbReference type="SUPFAM" id="SSF69318">
    <property type="entry name" value="Integrin alpha N-terminal domain"/>
    <property type="match status" value="1"/>
</dbReference>
<dbReference type="AlphaFoldDB" id="A0A286R9I7"/>
<keyword evidence="1" id="KW-0732">Signal</keyword>
<gene>
    <name evidence="2" type="ORF">THTE_0016</name>
</gene>
<evidence type="ECO:0000313" key="2">
    <source>
        <dbReference type="EMBL" id="ASV72618.1"/>
    </source>
</evidence>
<dbReference type="Proteomes" id="UP000215086">
    <property type="component" value="Chromosome"/>
</dbReference>